<dbReference type="STRING" id="378806.STAUR_0030"/>
<protein>
    <submittedName>
        <fullName evidence="2">Conserved uncharacterized protein</fullName>
    </submittedName>
</protein>
<keyword evidence="1" id="KW-0472">Membrane</keyword>
<keyword evidence="4" id="KW-1185">Reference proteome</keyword>
<evidence type="ECO:0000313" key="3">
    <source>
        <dbReference type="EMBL" id="EAU69681.1"/>
    </source>
</evidence>
<dbReference type="EMBL" id="AAMD01000004">
    <property type="protein sequence ID" value="EAU69681.1"/>
    <property type="molecule type" value="Genomic_DNA"/>
</dbReference>
<evidence type="ECO:0000256" key="1">
    <source>
        <dbReference type="SAM" id="Phobius"/>
    </source>
</evidence>
<evidence type="ECO:0000313" key="4">
    <source>
        <dbReference type="Proteomes" id="UP000001351"/>
    </source>
</evidence>
<dbReference type="Proteomes" id="UP000001351">
    <property type="component" value="Chromosome"/>
</dbReference>
<sequence length="267" mass="28166">MSVADVPSGPWAARCATHPEEAATGTCARCGTFLCGLCTRTVLGRVYCGPCAERPEVNFLERFRLGLWGRRDAWAWAAGIACALLVPLTAFLLVRGEFAVGAGCALSAGVGGAFFLGLPWARHALLAAPVVLALGSALRGWGYAAVGFGCLFVSALSIVSSTRNQLFFQREVSEKQLLRLWHVRENNPLARTALSVALGGVFLPVMAPLAILLGGWALSRVNPTSYPPVGRKGQALAAIGVGVTALALWGLLLWPRLGGLLDRLMEG</sequence>
<reference evidence="2 4" key="2">
    <citation type="journal article" date="2011" name="Mol. Biol. Evol.">
        <title>Comparative genomic analysis of fruiting body formation in Myxococcales.</title>
        <authorList>
            <person name="Huntley S."/>
            <person name="Hamann N."/>
            <person name="Wegener-Feldbrugge S."/>
            <person name="Treuner-Lange A."/>
            <person name="Kube M."/>
            <person name="Reinhardt R."/>
            <person name="Klages S."/>
            <person name="Muller R."/>
            <person name="Ronning C.M."/>
            <person name="Nierman W.C."/>
            <person name="Sogaard-Andersen L."/>
        </authorList>
    </citation>
    <scope>NUCLEOTIDE SEQUENCE [LARGE SCALE GENOMIC DNA]</scope>
    <source>
        <strain evidence="2 4">DW4/3-1</strain>
    </source>
</reference>
<feature type="transmembrane region" description="Helical" evidence="1">
    <location>
        <begin position="73"/>
        <end position="93"/>
    </location>
</feature>
<proteinExistence type="predicted"/>
<feature type="transmembrane region" description="Helical" evidence="1">
    <location>
        <begin position="141"/>
        <end position="160"/>
    </location>
</feature>
<dbReference type="OrthoDB" id="5382105at2"/>
<dbReference type="KEGG" id="sur:STAUR_0030"/>
<accession>Q09D67</accession>
<dbReference type="RefSeq" id="WP_002610191.1">
    <property type="nucleotide sequence ID" value="NC_014623.1"/>
</dbReference>
<feature type="transmembrane region" description="Helical" evidence="1">
    <location>
        <begin position="100"/>
        <end position="121"/>
    </location>
</feature>
<dbReference type="eggNOG" id="ENOG50319SJ">
    <property type="taxonomic scope" value="Bacteria"/>
</dbReference>
<organism evidence="3 5">
    <name type="scientific">Stigmatella aurantiaca (strain DW4/3-1)</name>
    <dbReference type="NCBI Taxonomy" id="378806"/>
    <lineage>
        <taxon>Bacteria</taxon>
        <taxon>Pseudomonadati</taxon>
        <taxon>Myxococcota</taxon>
        <taxon>Myxococcia</taxon>
        <taxon>Myxococcales</taxon>
        <taxon>Cystobacterineae</taxon>
        <taxon>Archangiaceae</taxon>
        <taxon>Stigmatella</taxon>
    </lineage>
</organism>
<gene>
    <name evidence="2" type="ordered locus">STAUR_0030</name>
    <name evidence="3" type="ORF">STIAU_2972</name>
</gene>
<dbReference type="HOGENOM" id="CLU_1041743_0_0_7"/>
<reference evidence="3 5" key="1">
    <citation type="submission" date="2006-04" db="EMBL/GenBank/DDBJ databases">
        <authorList>
            <person name="Nierman W.C."/>
        </authorList>
    </citation>
    <scope>NUCLEOTIDE SEQUENCE [LARGE SCALE GENOMIC DNA]</scope>
    <source>
        <strain evidence="3 5">DW4/3-1</strain>
    </source>
</reference>
<feature type="transmembrane region" description="Helical" evidence="1">
    <location>
        <begin position="193"/>
        <end position="215"/>
    </location>
</feature>
<keyword evidence="1" id="KW-1133">Transmembrane helix</keyword>
<evidence type="ECO:0000313" key="2">
    <source>
        <dbReference type="EMBL" id="ADO67839.1"/>
    </source>
</evidence>
<feature type="transmembrane region" description="Helical" evidence="1">
    <location>
        <begin position="235"/>
        <end position="254"/>
    </location>
</feature>
<dbReference type="EMBL" id="CP002271">
    <property type="protein sequence ID" value="ADO67839.1"/>
    <property type="molecule type" value="Genomic_DNA"/>
</dbReference>
<dbReference type="Proteomes" id="UP000032702">
    <property type="component" value="Unassembled WGS sequence"/>
</dbReference>
<name>Q09D67_STIAD</name>
<dbReference type="AlphaFoldDB" id="Q09D67"/>
<evidence type="ECO:0000313" key="5">
    <source>
        <dbReference type="Proteomes" id="UP000032702"/>
    </source>
</evidence>
<keyword evidence="1" id="KW-0812">Transmembrane</keyword>